<reference evidence="7 8" key="1">
    <citation type="journal article" date="2015" name="Genome Biol. Evol.">
        <title>Phylogenomic analyses indicate that early fungi evolved digesting cell walls of algal ancestors of land plants.</title>
        <authorList>
            <person name="Chang Y."/>
            <person name="Wang S."/>
            <person name="Sekimoto S."/>
            <person name="Aerts A.L."/>
            <person name="Choi C."/>
            <person name="Clum A."/>
            <person name="LaButti K.M."/>
            <person name="Lindquist E.A."/>
            <person name="Yee Ngan C."/>
            <person name="Ohm R.A."/>
            <person name="Salamov A.A."/>
            <person name="Grigoriev I.V."/>
            <person name="Spatafora J.W."/>
            <person name="Berbee M.L."/>
        </authorList>
    </citation>
    <scope>NUCLEOTIDE SEQUENCE [LARGE SCALE GENOMIC DNA]</scope>
    <source>
        <strain evidence="7 8">NRRL 28638</strain>
    </source>
</reference>
<evidence type="ECO:0000313" key="7">
    <source>
        <dbReference type="EMBL" id="KXN72146.1"/>
    </source>
</evidence>
<sequence length="863" mass="96183">MDLNVILNKTLNTDNQARAEAESQIQELQKQDYTNFLTTFGEYFLNASNEVSLRQAAGLSLKNSLFHKDYNLNNEYTQRWLNLDPSLRVQVKEKMLESLSAQEPNLGTVAAQIVQAIAAIELPMNHWDDLMTILANYMQSGEDRLKINTLKTIGYICEFPQASYLQSQSSQILNVIVNGSNESQSTPVRIEAFSALYNSLAFAHHNFEVPDERNYIMGQVCEAATKTGDIQVKAFECLVRIAQLYYFIIEEYLSTFLGNIIKNALTSDNTDLVHQAIEFWSTMNDSEIELKQNMEYYDDEDINVQYDSATGHRNIVVRSLPLFVPEILTLMIDDDEDVEEDEWTVAKAAATCLRLTAQNVCDQLLSHVGDFIIGNIESQEWANREAAVMALGTVMDGPSIESLLPFIDGSLNLLSKLINDPSTKVKDSAVWTLSQICLVASEFLASKGLIQDIVGAFLNTLSGEPSIVTHACSGLIALGEQVNCDETAQSSPLSHIYKDTLETLAKFTSNNSYNARTLTSAYEAISSWARKCPEDCLDITRDIYMEMLARLTSLTELYRDPNNSNNLPRLTELQSNVCVVMTSLIRRIGPQIALVSDQTMVALFAIIDASNKNTTAAEDVFITISAIITVMGPDFERYLEQFHPLLCLALQNPAAPQLTSISIGIVGDLARSLQTSFAKYSADYMTLLGGLLSSSNVDTSIKPTILSTFGDIAQAICEQYQPYIAPTVEKLLQAKNSLDGQTSLMDPDALACAILDAYTGMIQGLHVNGYANFFHEFVQYPVDFLHTFSQTMDSYEEYVLRRAVGLIGDLCEAYTDSDVGSMLKQEFIARIVKYARTRRGPDSEQTRLLARWAKDKMKRIGAY</sequence>
<gene>
    <name evidence="7" type="ORF">CONCODRAFT_47974</name>
</gene>
<dbReference type="SMART" id="SM00913">
    <property type="entry name" value="IBN_N"/>
    <property type="match status" value="1"/>
</dbReference>
<keyword evidence="8" id="KW-1185">Reference proteome</keyword>
<keyword evidence="3" id="KW-0963">Cytoplasm</keyword>
<evidence type="ECO:0000256" key="1">
    <source>
        <dbReference type="ARBA" id="ARBA00004496"/>
    </source>
</evidence>
<dbReference type="Gene3D" id="1.25.10.10">
    <property type="entry name" value="Leucine-rich Repeat Variant"/>
    <property type="match status" value="1"/>
</dbReference>
<dbReference type="PROSITE" id="PS50166">
    <property type="entry name" value="IMPORTIN_B_NT"/>
    <property type="match status" value="1"/>
</dbReference>
<accession>A0A137PAZ0</accession>
<dbReference type="InterPro" id="IPR058584">
    <property type="entry name" value="IMB1_TNPO1-like_TPR"/>
</dbReference>
<dbReference type="GO" id="GO:0005737">
    <property type="term" value="C:cytoplasm"/>
    <property type="evidence" value="ECO:0007669"/>
    <property type="project" value="UniProtKB-SubCell"/>
</dbReference>
<dbReference type="STRING" id="796925.A0A137PAZ0"/>
<dbReference type="AlphaFoldDB" id="A0A137PAZ0"/>
<dbReference type="Pfam" id="PF25574">
    <property type="entry name" value="TPR_IMB1"/>
    <property type="match status" value="1"/>
</dbReference>
<evidence type="ECO:0000256" key="2">
    <source>
        <dbReference type="ARBA" id="ARBA00022448"/>
    </source>
</evidence>
<dbReference type="Proteomes" id="UP000070444">
    <property type="component" value="Unassembled WGS sequence"/>
</dbReference>
<evidence type="ECO:0000256" key="3">
    <source>
        <dbReference type="ARBA" id="ARBA00022490"/>
    </source>
</evidence>
<dbReference type="InterPro" id="IPR040122">
    <property type="entry name" value="Importin_beta"/>
</dbReference>
<dbReference type="GO" id="GO:0031267">
    <property type="term" value="F:small GTPase binding"/>
    <property type="evidence" value="ECO:0007669"/>
    <property type="project" value="InterPro"/>
</dbReference>
<dbReference type="Pfam" id="PF13513">
    <property type="entry name" value="HEAT_EZ"/>
    <property type="match status" value="1"/>
</dbReference>
<keyword evidence="2" id="KW-0813">Transport</keyword>
<dbReference type="OrthoDB" id="10263328at2759"/>
<evidence type="ECO:0000256" key="5">
    <source>
        <dbReference type="ARBA" id="ARBA00022927"/>
    </source>
</evidence>
<dbReference type="SUPFAM" id="SSF48371">
    <property type="entry name" value="ARM repeat"/>
    <property type="match status" value="1"/>
</dbReference>
<dbReference type="GO" id="GO:0006606">
    <property type="term" value="P:protein import into nucleus"/>
    <property type="evidence" value="ECO:0007669"/>
    <property type="project" value="InterPro"/>
</dbReference>
<protein>
    <submittedName>
        <fullName evidence="7">ARM repeat-containing protein</fullName>
    </submittedName>
</protein>
<dbReference type="InterPro" id="IPR016024">
    <property type="entry name" value="ARM-type_fold"/>
</dbReference>
<evidence type="ECO:0000256" key="4">
    <source>
        <dbReference type="ARBA" id="ARBA00022737"/>
    </source>
</evidence>
<keyword evidence="5" id="KW-0653">Protein transport</keyword>
<comment type="subcellular location">
    <subcellularLocation>
        <location evidence="1">Cytoplasm</location>
    </subcellularLocation>
</comment>
<evidence type="ECO:0000313" key="8">
    <source>
        <dbReference type="Proteomes" id="UP000070444"/>
    </source>
</evidence>
<dbReference type="InterPro" id="IPR001494">
    <property type="entry name" value="Importin-beta_N"/>
</dbReference>
<feature type="domain" description="Importin N-terminal" evidence="6">
    <location>
        <begin position="21"/>
        <end position="101"/>
    </location>
</feature>
<dbReference type="Pfam" id="PF03810">
    <property type="entry name" value="IBN_N"/>
    <property type="match status" value="1"/>
</dbReference>
<dbReference type="OMA" id="QQYQERW"/>
<name>A0A137PAZ0_CONC2</name>
<dbReference type="GO" id="GO:0034399">
    <property type="term" value="C:nuclear periphery"/>
    <property type="evidence" value="ECO:0007669"/>
    <property type="project" value="EnsemblFungi"/>
</dbReference>
<evidence type="ECO:0000259" key="6">
    <source>
        <dbReference type="PROSITE" id="PS50166"/>
    </source>
</evidence>
<dbReference type="EMBL" id="KQ964459">
    <property type="protein sequence ID" value="KXN72146.1"/>
    <property type="molecule type" value="Genomic_DNA"/>
</dbReference>
<dbReference type="InterPro" id="IPR011989">
    <property type="entry name" value="ARM-like"/>
</dbReference>
<dbReference type="PANTHER" id="PTHR10527">
    <property type="entry name" value="IMPORTIN BETA"/>
    <property type="match status" value="1"/>
</dbReference>
<organism evidence="7 8">
    <name type="scientific">Conidiobolus coronatus (strain ATCC 28846 / CBS 209.66 / NRRL 28638)</name>
    <name type="common">Delacroixia coronata</name>
    <dbReference type="NCBI Taxonomy" id="796925"/>
    <lineage>
        <taxon>Eukaryota</taxon>
        <taxon>Fungi</taxon>
        <taxon>Fungi incertae sedis</taxon>
        <taxon>Zoopagomycota</taxon>
        <taxon>Entomophthoromycotina</taxon>
        <taxon>Entomophthoromycetes</taxon>
        <taxon>Entomophthorales</taxon>
        <taxon>Ancylistaceae</taxon>
        <taxon>Conidiobolus</taxon>
    </lineage>
</organism>
<keyword evidence="4" id="KW-0677">Repeat</keyword>
<proteinExistence type="predicted"/>